<comment type="similarity">
    <text evidence="3">Belongs to the glycosyltransferase 2 family.</text>
</comment>
<comment type="catalytic activity">
    <reaction evidence="9">
        <text>(2R)-3-phosphoglycerate + UDP-alpha-D-glucose = (2R)-2-O-(alpha-D-glucopyranosyl)-3-phospho-glycerate + UDP + H(+)</text>
        <dbReference type="Rhea" id="RHEA:31319"/>
        <dbReference type="ChEBI" id="CHEBI:15378"/>
        <dbReference type="ChEBI" id="CHEBI:58223"/>
        <dbReference type="ChEBI" id="CHEBI:58272"/>
        <dbReference type="ChEBI" id="CHEBI:58885"/>
        <dbReference type="ChEBI" id="CHEBI:62600"/>
        <dbReference type="EC" id="2.4.1.266"/>
    </reaction>
    <physiologicalReaction direction="left-to-right" evidence="9">
        <dbReference type="Rhea" id="RHEA:31320"/>
    </physiologicalReaction>
</comment>
<comment type="cofactor">
    <cofactor evidence="1">
        <name>Mn(2+)</name>
        <dbReference type="ChEBI" id="CHEBI:29035"/>
    </cofactor>
</comment>
<keyword evidence="4 12" id="KW-0328">Glycosyltransferase</keyword>
<dbReference type="Gene3D" id="3.90.550.10">
    <property type="entry name" value="Spore Coat Polysaccharide Biosynthesis Protein SpsA, Chain A"/>
    <property type="match status" value="1"/>
</dbReference>
<dbReference type="EMBL" id="JBHUOF010000005">
    <property type="protein sequence ID" value="MFD2798725.1"/>
    <property type="molecule type" value="Genomic_DNA"/>
</dbReference>
<dbReference type="Pfam" id="PF00535">
    <property type="entry name" value="Glycos_transf_2"/>
    <property type="match status" value="1"/>
</dbReference>
<evidence type="ECO:0000256" key="10">
    <source>
        <dbReference type="ARBA" id="ARBA00048997"/>
    </source>
</evidence>
<evidence type="ECO:0000256" key="4">
    <source>
        <dbReference type="ARBA" id="ARBA00022676"/>
    </source>
</evidence>
<evidence type="ECO:0000256" key="1">
    <source>
        <dbReference type="ARBA" id="ARBA00001936"/>
    </source>
</evidence>
<keyword evidence="5 12" id="KW-0808">Transferase</keyword>
<evidence type="ECO:0000256" key="2">
    <source>
        <dbReference type="ARBA" id="ARBA00001946"/>
    </source>
</evidence>
<reference evidence="13" key="1">
    <citation type="journal article" date="2019" name="Int. J. Syst. Evol. Microbiol.">
        <title>The Global Catalogue of Microorganisms (GCM) 10K type strain sequencing project: providing services to taxonomists for standard genome sequencing and annotation.</title>
        <authorList>
            <consortium name="The Broad Institute Genomics Platform"/>
            <consortium name="The Broad Institute Genome Sequencing Center for Infectious Disease"/>
            <person name="Wu L."/>
            <person name="Ma J."/>
        </authorList>
    </citation>
    <scope>NUCLEOTIDE SEQUENCE [LARGE SCALE GENOMIC DNA]</scope>
    <source>
        <strain evidence="13">IBRC-M 10906</strain>
    </source>
</reference>
<evidence type="ECO:0000256" key="8">
    <source>
        <dbReference type="ARBA" id="ARBA00040894"/>
    </source>
</evidence>
<evidence type="ECO:0000259" key="11">
    <source>
        <dbReference type="Pfam" id="PF00535"/>
    </source>
</evidence>
<name>A0ABW5W770_9PSEU</name>
<dbReference type="InterPro" id="IPR050256">
    <property type="entry name" value="Glycosyltransferase_2"/>
</dbReference>
<evidence type="ECO:0000256" key="3">
    <source>
        <dbReference type="ARBA" id="ARBA00006739"/>
    </source>
</evidence>
<sequence length="343" mass="36918">MHATRTGVDSADLAVSAEIGTWLERRSSRADDWTAAELVAAKRGRTVSVVIPARDEEETVGEIVRTIRTTLVEDEPLVDEILVVDSHSEDATAEVAAAAGAAVVAQDEVLPSLPGRRGKGEALWKGLAATTGDLVVFVDGDLYDFTAGYVIGLLGPLLTDSGVDYVKGFYHRPLVAAGHTEADGGGRVTELVARPLLNMFWPELSGFVQPLAGEYAGRREVLEAIPFVTNYGVEVGHLIDLVEWRGLDSLAQVDLGMRTHRHQTTQALGRMSGQIMLTIMDRLKAYGRLTLSVPPATLLAQFRRGDATCGVERELVLTDLTLHQRPPLATLSGETSDGLRDTA</sequence>
<dbReference type="GO" id="GO:0016757">
    <property type="term" value="F:glycosyltransferase activity"/>
    <property type="evidence" value="ECO:0007669"/>
    <property type="project" value="UniProtKB-KW"/>
</dbReference>
<proteinExistence type="inferred from homology"/>
<evidence type="ECO:0000256" key="5">
    <source>
        <dbReference type="ARBA" id="ARBA00022679"/>
    </source>
</evidence>
<comment type="catalytic activity">
    <reaction evidence="10">
        <text>an NDP-alpha-D-glucose + (2R)-3-phosphoglycerate = (2R)-2-O-(alpha-D-glucopyranosyl)-3-phospho-glycerate + a ribonucleoside 5'-diphosphate + H(+)</text>
        <dbReference type="Rhea" id="RHEA:47244"/>
        <dbReference type="ChEBI" id="CHEBI:15378"/>
        <dbReference type="ChEBI" id="CHEBI:57930"/>
        <dbReference type="ChEBI" id="CHEBI:58272"/>
        <dbReference type="ChEBI" id="CHEBI:62600"/>
        <dbReference type="ChEBI" id="CHEBI:76533"/>
        <dbReference type="EC" id="2.4.1.266"/>
    </reaction>
    <physiologicalReaction direction="left-to-right" evidence="10">
        <dbReference type="Rhea" id="RHEA:47245"/>
    </physiologicalReaction>
</comment>
<dbReference type="InterPro" id="IPR001173">
    <property type="entry name" value="Glyco_trans_2-like"/>
</dbReference>
<evidence type="ECO:0000256" key="9">
    <source>
        <dbReference type="ARBA" id="ARBA00048689"/>
    </source>
</evidence>
<evidence type="ECO:0000313" key="13">
    <source>
        <dbReference type="Proteomes" id="UP001597478"/>
    </source>
</evidence>
<feature type="domain" description="Glycosyltransferase 2-like" evidence="11">
    <location>
        <begin position="48"/>
        <end position="143"/>
    </location>
</feature>
<dbReference type="EC" id="2.4.1.266" evidence="7"/>
<keyword evidence="13" id="KW-1185">Reference proteome</keyword>
<dbReference type="Proteomes" id="UP001597478">
    <property type="component" value="Unassembled WGS sequence"/>
</dbReference>
<evidence type="ECO:0000256" key="7">
    <source>
        <dbReference type="ARBA" id="ARBA00039022"/>
    </source>
</evidence>
<accession>A0ABW5W770</accession>
<evidence type="ECO:0000256" key="6">
    <source>
        <dbReference type="ARBA" id="ARBA00022842"/>
    </source>
</evidence>
<comment type="caution">
    <text evidence="12">The sequence shown here is derived from an EMBL/GenBank/DDBJ whole genome shotgun (WGS) entry which is preliminary data.</text>
</comment>
<protein>
    <recommendedName>
        <fullName evidence="8">Glucosyl-3-phosphoglycerate synthase</fullName>
        <ecNumber evidence="7">2.4.1.266</ecNumber>
    </recommendedName>
</protein>
<dbReference type="RefSeq" id="WP_377388757.1">
    <property type="nucleotide sequence ID" value="NZ_JBHSAN010000014.1"/>
</dbReference>
<organism evidence="12 13">
    <name type="scientific">Prauserella oleivorans</name>
    <dbReference type="NCBI Taxonomy" id="1478153"/>
    <lineage>
        <taxon>Bacteria</taxon>
        <taxon>Bacillati</taxon>
        <taxon>Actinomycetota</taxon>
        <taxon>Actinomycetes</taxon>
        <taxon>Pseudonocardiales</taxon>
        <taxon>Pseudonocardiaceae</taxon>
        <taxon>Prauserella</taxon>
    </lineage>
</organism>
<dbReference type="PANTHER" id="PTHR48090:SF10">
    <property type="entry name" value="GLUCOSYL-3-PHOSPHOGLYCERATE SYNTHASE"/>
    <property type="match status" value="1"/>
</dbReference>
<dbReference type="NCBIfam" id="NF010496">
    <property type="entry name" value="PRK13915.1"/>
    <property type="match status" value="1"/>
</dbReference>
<comment type="cofactor">
    <cofactor evidence="2">
        <name>Mg(2+)</name>
        <dbReference type="ChEBI" id="CHEBI:18420"/>
    </cofactor>
</comment>
<keyword evidence="6" id="KW-0460">Magnesium</keyword>
<evidence type="ECO:0000313" key="12">
    <source>
        <dbReference type="EMBL" id="MFD2798725.1"/>
    </source>
</evidence>
<gene>
    <name evidence="12" type="ORF">ACFS2C_04885</name>
</gene>
<dbReference type="PANTHER" id="PTHR48090">
    <property type="entry name" value="UNDECAPRENYL-PHOSPHATE 4-DEOXY-4-FORMAMIDO-L-ARABINOSE TRANSFERASE-RELATED"/>
    <property type="match status" value="1"/>
</dbReference>
<dbReference type="InterPro" id="IPR029044">
    <property type="entry name" value="Nucleotide-diphossugar_trans"/>
</dbReference>
<dbReference type="SUPFAM" id="SSF53448">
    <property type="entry name" value="Nucleotide-diphospho-sugar transferases"/>
    <property type="match status" value="1"/>
</dbReference>